<dbReference type="Pfam" id="PF24384">
    <property type="entry name" value="Ig_TMM62"/>
    <property type="match status" value="1"/>
</dbReference>
<evidence type="ECO:0000259" key="3">
    <source>
        <dbReference type="Pfam" id="PF24384"/>
    </source>
</evidence>
<dbReference type="EMBL" id="LJIG01001575">
    <property type="protein sequence ID" value="KRT85365.1"/>
    <property type="molecule type" value="Genomic_DNA"/>
</dbReference>
<keyword evidence="6" id="KW-1185">Reference proteome</keyword>
<dbReference type="PANTHER" id="PTHR14795:SF0">
    <property type="entry name" value="TRANSMEMBRANE PROTEIN 62"/>
    <property type="match status" value="1"/>
</dbReference>
<dbReference type="InterPro" id="IPR004843">
    <property type="entry name" value="Calcineurin-like_PHP"/>
</dbReference>
<feature type="domain" description="TMEM62 Ig-like" evidence="3">
    <location>
        <begin position="318"/>
        <end position="421"/>
    </location>
</feature>
<accession>A0A0T6BDG2</accession>
<protein>
    <submittedName>
        <fullName evidence="5">Uncharacterized protein</fullName>
    </submittedName>
</protein>
<dbReference type="InterPro" id="IPR029052">
    <property type="entry name" value="Metallo-depent_PP-like"/>
</dbReference>
<dbReference type="GO" id="GO:0016787">
    <property type="term" value="F:hydrolase activity"/>
    <property type="evidence" value="ECO:0007669"/>
    <property type="project" value="InterPro"/>
</dbReference>
<dbReference type="Pfam" id="PF00149">
    <property type="entry name" value="Metallophos"/>
    <property type="match status" value="1"/>
</dbReference>
<feature type="domain" description="TMEM62 C-terminal" evidence="4">
    <location>
        <begin position="445"/>
        <end position="568"/>
    </location>
</feature>
<dbReference type="Gene3D" id="3.60.21.10">
    <property type="match status" value="1"/>
</dbReference>
<dbReference type="Pfam" id="PF24394">
    <property type="entry name" value="TMEM62_C"/>
    <property type="match status" value="1"/>
</dbReference>
<dbReference type="AlphaFoldDB" id="A0A0T6BDG2"/>
<name>A0A0T6BDG2_9SCAR</name>
<feature type="domain" description="Calcineurin-like phosphoesterase" evidence="2">
    <location>
        <begin position="58"/>
        <end position="269"/>
    </location>
</feature>
<evidence type="ECO:0000259" key="2">
    <source>
        <dbReference type="Pfam" id="PF00149"/>
    </source>
</evidence>
<feature type="chain" id="PRO_5006668597" evidence="1">
    <location>
        <begin position="23"/>
        <end position="678"/>
    </location>
</feature>
<evidence type="ECO:0000313" key="5">
    <source>
        <dbReference type="EMBL" id="KRT85365.1"/>
    </source>
</evidence>
<dbReference type="PANTHER" id="PTHR14795">
    <property type="entry name" value="HELICASE RELATED"/>
    <property type="match status" value="1"/>
</dbReference>
<dbReference type="SUPFAM" id="SSF56300">
    <property type="entry name" value="Metallo-dependent phosphatases"/>
    <property type="match status" value="1"/>
</dbReference>
<reference evidence="5 6" key="1">
    <citation type="submission" date="2015-09" db="EMBL/GenBank/DDBJ databases">
        <title>Draft genome of the scarab beetle Oryctes borbonicus.</title>
        <authorList>
            <person name="Meyer J.M."/>
            <person name="Markov G.V."/>
            <person name="Baskaran P."/>
            <person name="Herrmann M."/>
            <person name="Sommer R.J."/>
            <person name="Roedelsperger C."/>
        </authorList>
    </citation>
    <scope>NUCLEOTIDE SEQUENCE [LARGE SCALE GENOMIC DNA]</scope>
    <source>
        <strain evidence="5">OB123</strain>
        <tissue evidence="5">Whole animal</tissue>
    </source>
</reference>
<evidence type="ECO:0000259" key="4">
    <source>
        <dbReference type="Pfam" id="PF24394"/>
    </source>
</evidence>
<organism evidence="5 6">
    <name type="scientific">Oryctes borbonicus</name>
    <dbReference type="NCBI Taxonomy" id="1629725"/>
    <lineage>
        <taxon>Eukaryota</taxon>
        <taxon>Metazoa</taxon>
        <taxon>Ecdysozoa</taxon>
        <taxon>Arthropoda</taxon>
        <taxon>Hexapoda</taxon>
        <taxon>Insecta</taxon>
        <taxon>Pterygota</taxon>
        <taxon>Neoptera</taxon>
        <taxon>Endopterygota</taxon>
        <taxon>Coleoptera</taxon>
        <taxon>Polyphaga</taxon>
        <taxon>Scarabaeiformia</taxon>
        <taxon>Scarabaeidae</taxon>
        <taxon>Dynastinae</taxon>
        <taxon>Oryctes</taxon>
    </lineage>
</organism>
<keyword evidence="1" id="KW-0732">Signal</keyword>
<sequence>MRFTKTVITLLFSMILSSVFLANITNFLSEEFTNDLNNGTLSKNRIIPMSDTPDHLIWFLQISDIHISIFRDPSRITEFKEFCDQTVDVIQPSLVLASGDLTDAKTSDNIGSKQVLEEWVHYRNILHECNIEEKTLWLDIRGNHDNFNVINIDSKENFFPNYSIQGKTHPRSYMYQIKRSDTTYSFIGIDACLEPGPRRPFNFVGLIDKAEIDEINKITDVVRTSGSNYTVWFGHFPTSCIVATEGKGVKSIIGQLDQSLVYVCGHLHTLGGIVPNMYTLQKSGFLELELGDWKDNRKYRLMAIDHGLLSFVDVTHRDWPVILVTNPKHSLFHIPGKENFDVVKNSTHVRLLVFSLSQLDKVEIAIDNKKWKKCHHIEGPLYVAEWNPKMFSVGLHYIHVFVKDADGRQKFVKQPFSMDGTRGMSFGILSKLALMTDASSVFKSMFGSTLVLSILPLVLCRVLHDLVKAEKIDKPNLRGGGFIKRWLRNLWILSTIDRIFWPMVLYPMYLSFGPWSIGHIIEDHIGIIFAWGIYIDGILLPGSFTYAYGFLQLITFQIPLTLILANGVNHRYKWLILKPGKPSSIYNKIKLHLPFVMLMSLQIFMAYFFWLAYGTLAFILGPLRTWSIILAAILWQQALTYPDRCIRSAADVWDIKRTTSLTSTDLSLKEENANLNNN</sequence>
<dbReference type="Proteomes" id="UP000051574">
    <property type="component" value="Unassembled WGS sequence"/>
</dbReference>
<evidence type="ECO:0000256" key="1">
    <source>
        <dbReference type="SAM" id="SignalP"/>
    </source>
</evidence>
<dbReference type="OrthoDB" id="27234at2759"/>
<proteinExistence type="predicted"/>
<feature type="signal peptide" evidence="1">
    <location>
        <begin position="1"/>
        <end position="22"/>
    </location>
</feature>
<gene>
    <name evidence="5" type="ORF">AMK59_726</name>
</gene>
<dbReference type="InterPro" id="IPR056229">
    <property type="entry name" value="Ig_TMM62"/>
</dbReference>
<dbReference type="InterPro" id="IPR041871">
    <property type="entry name" value="MPP_TMEM62"/>
</dbReference>
<dbReference type="CDD" id="cd07401">
    <property type="entry name" value="MPP_TMEM62_N"/>
    <property type="match status" value="1"/>
</dbReference>
<dbReference type="InterPro" id="IPR056230">
    <property type="entry name" value="TMEM62_C"/>
</dbReference>
<evidence type="ECO:0000313" key="6">
    <source>
        <dbReference type="Proteomes" id="UP000051574"/>
    </source>
</evidence>
<comment type="caution">
    <text evidence="5">The sequence shown here is derived from an EMBL/GenBank/DDBJ whole genome shotgun (WGS) entry which is preliminary data.</text>
</comment>